<name>A0A4V3XKQ2_9BACT</name>
<evidence type="ECO:0000256" key="1">
    <source>
        <dbReference type="ARBA" id="ARBA00004442"/>
    </source>
</evidence>
<dbReference type="GO" id="GO:0015562">
    <property type="term" value="F:efflux transmembrane transporter activity"/>
    <property type="evidence" value="ECO:0007669"/>
    <property type="project" value="InterPro"/>
</dbReference>
<accession>A0A4V3XKQ2</accession>
<dbReference type="OrthoDB" id="940457at2"/>
<gene>
    <name evidence="8" type="ORF">E4021_12395</name>
</gene>
<keyword evidence="6" id="KW-0472">Membrane</keyword>
<evidence type="ECO:0000256" key="3">
    <source>
        <dbReference type="ARBA" id="ARBA00022448"/>
    </source>
</evidence>
<evidence type="ECO:0000256" key="5">
    <source>
        <dbReference type="ARBA" id="ARBA00022692"/>
    </source>
</evidence>
<evidence type="ECO:0000313" key="8">
    <source>
        <dbReference type="EMBL" id="THH37833.1"/>
    </source>
</evidence>
<dbReference type="GO" id="GO:1990281">
    <property type="term" value="C:efflux pump complex"/>
    <property type="evidence" value="ECO:0007669"/>
    <property type="project" value="TreeGrafter"/>
</dbReference>
<keyword evidence="9" id="KW-1185">Reference proteome</keyword>
<organism evidence="8 9">
    <name type="scientific">Neolewinella litorea</name>
    <dbReference type="NCBI Taxonomy" id="2562452"/>
    <lineage>
        <taxon>Bacteria</taxon>
        <taxon>Pseudomonadati</taxon>
        <taxon>Bacteroidota</taxon>
        <taxon>Saprospiria</taxon>
        <taxon>Saprospirales</taxon>
        <taxon>Lewinellaceae</taxon>
        <taxon>Neolewinella</taxon>
    </lineage>
</organism>
<dbReference type="Pfam" id="PF02321">
    <property type="entry name" value="OEP"/>
    <property type="match status" value="2"/>
</dbReference>
<dbReference type="Gene3D" id="1.20.1600.10">
    <property type="entry name" value="Outer membrane efflux proteins (OEP)"/>
    <property type="match status" value="1"/>
</dbReference>
<keyword evidence="5" id="KW-0812">Transmembrane</keyword>
<evidence type="ECO:0000313" key="9">
    <source>
        <dbReference type="Proteomes" id="UP000308528"/>
    </source>
</evidence>
<dbReference type="PANTHER" id="PTHR30026">
    <property type="entry name" value="OUTER MEMBRANE PROTEIN TOLC"/>
    <property type="match status" value="1"/>
</dbReference>
<reference evidence="8 9" key="1">
    <citation type="submission" date="2019-04" db="EMBL/GenBank/DDBJ databases">
        <title>Lewinella litorea sp. nov., isolated from a marine sand.</title>
        <authorList>
            <person name="Yoon J.-H."/>
        </authorList>
    </citation>
    <scope>NUCLEOTIDE SEQUENCE [LARGE SCALE GENOMIC DNA]</scope>
    <source>
        <strain evidence="8 9">HSMS-39</strain>
    </source>
</reference>
<dbReference type="RefSeq" id="WP_136459681.1">
    <property type="nucleotide sequence ID" value="NZ_SRSF01000005.1"/>
</dbReference>
<comment type="similarity">
    <text evidence="2">Belongs to the outer membrane factor (OMF) (TC 1.B.17) family.</text>
</comment>
<keyword evidence="7" id="KW-0998">Cell outer membrane</keyword>
<evidence type="ECO:0000256" key="2">
    <source>
        <dbReference type="ARBA" id="ARBA00007613"/>
    </source>
</evidence>
<dbReference type="Proteomes" id="UP000308528">
    <property type="component" value="Unassembled WGS sequence"/>
</dbReference>
<dbReference type="EMBL" id="SRSF01000005">
    <property type="protein sequence ID" value="THH37833.1"/>
    <property type="molecule type" value="Genomic_DNA"/>
</dbReference>
<evidence type="ECO:0000256" key="4">
    <source>
        <dbReference type="ARBA" id="ARBA00022452"/>
    </source>
</evidence>
<comment type="caution">
    <text evidence="8">The sequence shown here is derived from an EMBL/GenBank/DDBJ whole genome shotgun (WGS) entry which is preliminary data.</text>
</comment>
<dbReference type="InterPro" id="IPR051906">
    <property type="entry name" value="TolC-like"/>
</dbReference>
<dbReference type="SUPFAM" id="SSF56954">
    <property type="entry name" value="Outer membrane efflux proteins (OEP)"/>
    <property type="match status" value="1"/>
</dbReference>
<dbReference type="GO" id="GO:0009279">
    <property type="term" value="C:cell outer membrane"/>
    <property type="evidence" value="ECO:0007669"/>
    <property type="project" value="UniProtKB-SubCell"/>
</dbReference>
<evidence type="ECO:0000256" key="7">
    <source>
        <dbReference type="ARBA" id="ARBA00023237"/>
    </source>
</evidence>
<dbReference type="GO" id="GO:0015288">
    <property type="term" value="F:porin activity"/>
    <property type="evidence" value="ECO:0007669"/>
    <property type="project" value="TreeGrafter"/>
</dbReference>
<sequence length="495" mass="56405">MNVIDRLNRLHLWFLLLALFLCTRVRAQETETRGTTISLTELQQAATERAEQVLIAEQQQRAATLNLQAFEAGLRPRLDLAATLPNYFRTSTEVTQDDGTIAFREIELNNSSASLLATQRIAGTGGLLGLETLLQRTDNFAQETKRYNGSPVRLTFQQPLMAFNPWKWDRRLLPMQVSVSDAALRAARADAALDATALFFDLVNADQERRIAETNRAANATLFDIAAERYELGKINRGDLVQLQLEQASAEQNLLRAERLVGRASANILQYLGRAYNGELLRPAAPDARAGVDIPAAQALTHLADRPELLQLQQRVLEAEREADRIRRDLGPRLDFNASIGLIRNADELNPIYRDPQNERVVSLTFAVPLLDWGERQALNRRAETEVDLARELGRRRENELTGQLTQLLEQWRTVREELQLAIRIRDLAEERFRISQESYTLGAIPLTDLTFAQQNRDLNTRAYAETLRAYWLTYTSLERLTLWDFINDQPLYEK</sequence>
<dbReference type="InterPro" id="IPR003423">
    <property type="entry name" value="OMP_efflux"/>
</dbReference>
<comment type="subcellular location">
    <subcellularLocation>
        <location evidence="1">Cell outer membrane</location>
    </subcellularLocation>
</comment>
<proteinExistence type="inferred from homology"/>
<protein>
    <submittedName>
        <fullName evidence="8">TolC family protein</fullName>
    </submittedName>
</protein>
<dbReference type="AlphaFoldDB" id="A0A4V3XKQ2"/>
<evidence type="ECO:0000256" key="6">
    <source>
        <dbReference type="ARBA" id="ARBA00023136"/>
    </source>
</evidence>
<dbReference type="PANTHER" id="PTHR30026:SF20">
    <property type="entry name" value="OUTER MEMBRANE PROTEIN TOLC"/>
    <property type="match status" value="1"/>
</dbReference>
<keyword evidence="3" id="KW-0813">Transport</keyword>
<keyword evidence="4" id="KW-1134">Transmembrane beta strand</keyword>